<reference evidence="1 2" key="1">
    <citation type="submission" date="2016-05" db="EMBL/GenBank/DDBJ databases">
        <title>Genome sequencing reveals origins of a unique bacterial endosymbiosis in the earliest lineages of terrestrial Fungi.</title>
        <authorList>
            <consortium name="DOE Joint Genome Institute"/>
            <person name="Uehling J."/>
            <person name="Gryganskyi A."/>
            <person name="Hameed K."/>
            <person name="Tschaplinski T."/>
            <person name="Misztal P."/>
            <person name="Wu S."/>
            <person name="Desiro A."/>
            <person name="Vande Pol N."/>
            <person name="Du Z.-Y."/>
            <person name="Zienkiewicz A."/>
            <person name="Zienkiewicz K."/>
            <person name="Morin E."/>
            <person name="Tisserant E."/>
            <person name="Splivallo R."/>
            <person name="Hainaut M."/>
            <person name="Henrissat B."/>
            <person name="Ohm R."/>
            <person name="Kuo A."/>
            <person name="Yan J."/>
            <person name="Lipzen A."/>
            <person name="Nolan M."/>
            <person name="Labutti K."/>
            <person name="Barry K."/>
            <person name="Goldstein A."/>
            <person name="Labbe J."/>
            <person name="Schadt C."/>
            <person name="Tuskan G."/>
            <person name="Grigoriev I."/>
            <person name="Martin F."/>
            <person name="Vilgalys R."/>
            <person name="Bonito G."/>
        </authorList>
    </citation>
    <scope>NUCLEOTIDE SEQUENCE [LARGE SCALE GENOMIC DNA]</scope>
    <source>
        <strain evidence="1 2">AG-77</strain>
    </source>
</reference>
<keyword evidence="2" id="KW-1185">Reference proteome</keyword>
<dbReference type="OrthoDB" id="2416288at2759"/>
<accession>A0A197JQ08</accession>
<protein>
    <submittedName>
        <fullName evidence="1">Uncharacterized protein</fullName>
    </submittedName>
</protein>
<dbReference type="AlphaFoldDB" id="A0A197JQ08"/>
<evidence type="ECO:0000313" key="1">
    <source>
        <dbReference type="EMBL" id="OAQ27043.1"/>
    </source>
</evidence>
<evidence type="ECO:0000313" key="2">
    <source>
        <dbReference type="Proteomes" id="UP000078512"/>
    </source>
</evidence>
<organism evidence="1 2">
    <name type="scientific">Linnemannia elongata AG-77</name>
    <dbReference type="NCBI Taxonomy" id="1314771"/>
    <lineage>
        <taxon>Eukaryota</taxon>
        <taxon>Fungi</taxon>
        <taxon>Fungi incertae sedis</taxon>
        <taxon>Mucoromycota</taxon>
        <taxon>Mortierellomycotina</taxon>
        <taxon>Mortierellomycetes</taxon>
        <taxon>Mortierellales</taxon>
        <taxon>Mortierellaceae</taxon>
        <taxon>Linnemannia</taxon>
    </lineage>
</organism>
<gene>
    <name evidence="1" type="ORF">K457DRAFT_139818</name>
</gene>
<name>A0A197JQ08_9FUNG</name>
<proteinExistence type="predicted"/>
<sequence length="207" mass="23122">MSIHSAINSTRTSGPLNTLPINLCLYSSTKNIIIEEACRADPVKFLTKKYEAILEHQATKLTGVNAVNAKKLIKPTVDKLIGRNNVIDKTIFDKFRGNCPAKPGQRSPDEFCGSAKSIACFAAWGHKNSVFDLVHAKVVASVRNSYRKQSAEVRAVMVDGLDKFCPVNCMEDWIEPFQLIMLTWEQREHPHQYRQTPNCLPLGHGGI</sequence>
<dbReference type="EMBL" id="KV442060">
    <property type="protein sequence ID" value="OAQ27043.1"/>
    <property type="molecule type" value="Genomic_DNA"/>
</dbReference>
<dbReference type="Proteomes" id="UP000078512">
    <property type="component" value="Unassembled WGS sequence"/>
</dbReference>